<sequence>MEASAGWKESAREGTGQAADGTSGLGQKGTERRPIADVIAGDAPHLTTAHFTQASSANTSLLPHSPHITCPLPSTEFSG</sequence>
<feature type="region of interest" description="Disordered" evidence="1">
    <location>
        <begin position="1"/>
        <end position="34"/>
    </location>
</feature>
<keyword evidence="3" id="KW-1185">Reference proteome</keyword>
<dbReference type="RefSeq" id="XP_049150550.1">
    <property type="nucleotide sequence ID" value="XM_049293404.1"/>
</dbReference>
<evidence type="ECO:0000313" key="2">
    <source>
        <dbReference type="EMBL" id="UQC88949.1"/>
    </source>
</evidence>
<gene>
    <name evidence="2" type="ORF">CLUP02_14476</name>
</gene>
<reference evidence="2" key="1">
    <citation type="journal article" date="2021" name="Mol. Plant Microbe Interact.">
        <title>Complete Genome Sequence of the Plant-Pathogenic Fungus Colletotrichum lupini.</title>
        <authorList>
            <person name="Baroncelli R."/>
            <person name="Pensec F."/>
            <person name="Da Lio D."/>
            <person name="Boufleur T."/>
            <person name="Vicente I."/>
            <person name="Sarrocco S."/>
            <person name="Picot A."/>
            <person name="Baraldi E."/>
            <person name="Sukno S."/>
            <person name="Thon M."/>
            <person name="Le Floch G."/>
        </authorList>
    </citation>
    <scope>NUCLEOTIDE SEQUENCE</scope>
    <source>
        <strain evidence="2">IMI 504893</strain>
    </source>
</reference>
<dbReference type="GeneID" id="73348414"/>
<dbReference type="AlphaFoldDB" id="A0A9Q8T437"/>
<protein>
    <submittedName>
        <fullName evidence="2">Uncharacterized protein</fullName>
    </submittedName>
</protein>
<name>A0A9Q8T437_9PEZI</name>
<dbReference type="KEGG" id="clup:CLUP02_14476"/>
<dbReference type="Proteomes" id="UP000830671">
    <property type="component" value="Chromosome 7"/>
</dbReference>
<accession>A0A9Q8T437</accession>
<dbReference type="EMBL" id="CP019479">
    <property type="protein sequence ID" value="UQC88949.1"/>
    <property type="molecule type" value="Genomic_DNA"/>
</dbReference>
<organism evidence="2 3">
    <name type="scientific">Colletotrichum lupini</name>
    <dbReference type="NCBI Taxonomy" id="145971"/>
    <lineage>
        <taxon>Eukaryota</taxon>
        <taxon>Fungi</taxon>
        <taxon>Dikarya</taxon>
        <taxon>Ascomycota</taxon>
        <taxon>Pezizomycotina</taxon>
        <taxon>Sordariomycetes</taxon>
        <taxon>Hypocreomycetidae</taxon>
        <taxon>Glomerellales</taxon>
        <taxon>Glomerellaceae</taxon>
        <taxon>Colletotrichum</taxon>
        <taxon>Colletotrichum acutatum species complex</taxon>
    </lineage>
</organism>
<evidence type="ECO:0000313" key="3">
    <source>
        <dbReference type="Proteomes" id="UP000830671"/>
    </source>
</evidence>
<proteinExistence type="predicted"/>
<evidence type="ECO:0000256" key="1">
    <source>
        <dbReference type="SAM" id="MobiDB-lite"/>
    </source>
</evidence>